<evidence type="ECO:0000313" key="7">
    <source>
        <dbReference type="Proteomes" id="UP000308705"/>
    </source>
</evidence>
<protein>
    <recommendedName>
        <fullName evidence="5">B12-dependent ribonucleotide reductase insertion domain-containing protein</fullName>
    </recommendedName>
</protein>
<dbReference type="PANTHER" id="PTHR43371:SF1">
    <property type="entry name" value="RIBONUCLEOSIDE-DIPHOSPHATE REDUCTASE"/>
    <property type="match status" value="1"/>
</dbReference>
<dbReference type="OrthoDB" id="9762933at2"/>
<keyword evidence="3" id="KW-0560">Oxidoreductase</keyword>
<dbReference type="GO" id="GO:0004748">
    <property type="term" value="F:ribonucleoside-diphosphate reductase activity, thioredoxin disulfide as acceptor"/>
    <property type="evidence" value="ECO:0007669"/>
    <property type="project" value="TreeGrafter"/>
</dbReference>
<proteinExistence type="predicted"/>
<comment type="cofactor">
    <cofactor evidence="1">
        <name>adenosylcob(III)alamin</name>
        <dbReference type="ChEBI" id="CHEBI:18408"/>
    </cofactor>
</comment>
<dbReference type="SUPFAM" id="SSF51998">
    <property type="entry name" value="PFL-like glycyl radical enzymes"/>
    <property type="match status" value="1"/>
</dbReference>
<gene>
    <name evidence="6" type="ORF">FDA94_29075</name>
</gene>
<keyword evidence="4" id="KW-0170">Cobalt</keyword>
<dbReference type="Pfam" id="PF21995">
    <property type="entry name" value="RNR-II_ins_dom"/>
    <property type="match status" value="1"/>
</dbReference>
<dbReference type="InterPro" id="IPR050862">
    <property type="entry name" value="RdRp_reductase_class-2"/>
</dbReference>
<evidence type="ECO:0000313" key="6">
    <source>
        <dbReference type="EMBL" id="TKK84668.1"/>
    </source>
</evidence>
<evidence type="ECO:0000256" key="2">
    <source>
        <dbReference type="ARBA" id="ARBA00022628"/>
    </source>
</evidence>
<dbReference type="RefSeq" id="WP_137250252.1">
    <property type="nucleotide sequence ID" value="NZ_SZQA01000033.1"/>
</dbReference>
<organism evidence="6 7">
    <name type="scientific">Herbidospora galbida</name>
    <dbReference type="NCBI Taxonomy" id="2575442"/>
    <lineage>
        <taxon>Bacteria</taxon>
        <taxon>Bacillati</taxon>
        <taxon>Actinomycetota</taxon>
        <taxon>Actinomycetes</taxon>
        <taxon>Streptosporangiales</taxon>
        <taxon>Streptosporangiaceae</taxon>
        <taxon>Herbidospora</taxon>
    </lineage>
</organism>
<evidence type="ECO:0000256" key="1">
    <source>
        <dbReference type="ARBA" id="ARBA00001922"/>
    </source>
</evidence>
<keyword evidence="7" id="KW-1185">Reference proteome</keyword>
<accession>A0A4U3M6V2</accession>
<dbReference type="GO" id="GO:0031419">
    <property type="term" value="F:cobalamin binding"/>
    <property type="evidence" value="ECO:0007669"/>
    <property type="project" value="UniProtKB-KW"/>
</dbReference>
<keyword evidence="2" id="KW-0846">Cobalamin</keyword>
<feature type="domain" description="B12-dependent ribonucleotide reductase insertion" evidence="5">
    <location>
        <begin position="152"/>
        <end position="209"/>
    </location>
</feature>
<dbReference type="InterPro" id="IPR054158">
    <property type="entry name" value="RNR-II_ins_dom"/>
</dbReference>
<comment type="caution">
    <text evidence="6">The sequence shown here is derived from an EMBL/GenBank/DDBJ whole genome shotgun (WGS) entry which is preliminary data.</text>
</comment>
<dbReference type="AlphaFoldDB" id="A0A4U3M6V2"/>
<name>A0A4U3M6V2_9ACTN</name>
<dbReference type="PANTHER" id="PTHR43371">
    <property type="entry name" value="VITAMIN B12-DEPENDENT RIBONUCLEOTIDE REDUCTASE"/>
    <property type="match status" value="1"/>
</dbReference>
<sequence>MSILTPEGSIKDPYRNFIALSRYARWLDAENRRETWGETVSRYMDFMYNHLLENFDYHIDPELGAQIEHAIREHEVLPSMRALMTAGPALERSNIAAYNCAYAPIEDVDTLWEALYILMNGTGFGYSVEKRYVEKLPMVPPRLIQPHARMIGVVDSKEGWALAYKTLLHDIFDHGVIPDWDLSAIRPAGSRLKTFGGRASGPGPLNELFSYTVDLAKTAQGRRLTTVEVHDLVCKVASVVVVGGVRRSAMISLSDLDDYEMSLAKSGDWWRTHPHRALANISAVYHDGTTREAFDVEWGNLYLSGSGERGIFNRDAARRQAMNSGRRELDMEYGSNPCNEIILRKYEFCNLTSVIARPGDSLLDLGRKVRLATILGTWQSTLTDFPLLRDRWRQNGEQERLLGVSLNGIYDNAILTGHDPAGMLREDAQEWLREVAVATNERMAEKLGINASAAVTTVKPEGTSSQLVDSASGMHPRHSPYYIRAIRQDSKDPLTRLMIDSGVPNEPDVTSDTNQVFYFPIAAPKGAITREDLTAIEHLDLWLDLQNHWCEHKPSVTVSIRDKEWDDVKEWVWEHLDSLSGVAFLPYSDHVYKQAPYTECTQDMYEEALAAMPEVRWEDLTFYELTDQTEGAQTLACTAAGCEI</sequence>
<reference evidence="6 7" key="1">
    <citation type="submission" date="2019-04" db="EMBL/GenBank/DDBJ databases">
        <title>Herbidospora sp. NEAU-GS14.nov., a novel actinomycete isolated from soil.</title>
        <authorList>
            <person name="Han L."/>
        </authorList>
    </citation>
    <scope>NUCLEOTIDE SEQUENCE [LARGE SCALE GENOMIC DNA]</scope>
    <source>
        <strain evidence="6 7">NEAU-GS14</strain>
    </source>
</reference>
<dbReference type="Gene3D" id="3.20.70.20">
    <property type="match status" value="2"/>
</dbReference>
<dbReference type="Gene3D" id="3.90.1390.10">
    <property type="entry name" value="b-12 dependent (class ii) ribonucleotide reductase, chain A, domain 3"/>
    <property type="match status" value="1"/>
</dbReference>
<evidence type="ECO:0000259" key="5">
    <source>
        <dbReference type="Pfam" id="PF21995"/>
    </source>
</evidence>
<evidence type="ECO:0000256" key="3">
    <source>
        <dbReference type="ARBA" id="ARBA00023002"/>
    </source>
</evidence>
<evidence type="ECO:0000256" key="4">
    <source>
        <dbReference type="ARBA" id="ARBA00023285"/>
    </source>
</evidence>
<dbReference type="Proteomes" id="UP000308705">
    <property type="component" value="Unassembled WGS sequence"/>
</dbReference>
<dbReference type="EMBL" id="SZQA01000033">
    <property type="protein sequence ID" value="TKK84668.1"/>
    <property type="molecule type" value="Genomic_DNA"/>
</dbReference>